<keyword evidence="7" id="KW-1185">Reference proteome</keyword>
<evidence type="ECO:0000313" key="7">
    <source>
        <dbReference type="Proteomes" id="UP000008366"/>
    </source>
</evidence>
<protein>
    <submittedName>
        <fullName evidence="6">Putative ABC transporter ATP-binding protein</fullName>
    </submittedName>
</protein>
<proteinExistence type="inferred from homology"/>
<dbReference type="OrthoDB" id="9806471at2"/>
<dbReference type="GO" id="GO:0043190">
    <property type="term" value="C:ATP-binding cassette (ABC) transporter complex"/>
    <property type="evidence" value="ECO:0007669"/>
    <property type="project" value="TreeGrafter"/>
</dbReference>
<evidence type="ECO:0000256" key="1">
    <source>
        <dbReference type="ARBA" id="ARBA00005417"/>
    </source>
</evidence>
<dbReference type="AlphaFoldDB" id="K6X5T7"/>
<accession>K6X5T7</accession>
<dbReference type="Gene3D" id="3.40.50.300">
    <property type="entry name" value="P-loop containing nucleotide triphosphate hydrolases"/>
    <property type="match status" value="1"/>
</dbReference>
<keyword evidence="3" id="KW-0547">Nucleotide-binding</keyword>
<dbReference type="PANTHER" id="PTHR43553">
    <property type="entry name" value="HEAVY METAL TRANSPORTER"/>
    <property type="match status" value="1"/>
</dbReference>
<name>K6X5T7_9MICO</name>
<dbReference type="GO" id="GO:0042626">
    <property type="term" value="F:ATPase-coupled transmembrane transporter activity"/>
    <property type="evidence" value="ECO:0007669"/>
    <property type="project" value="TreeGrafter"/>
</dbReference>
<dbReference type="SMART" id="SM00382">
    <property type="entry name" value="AAA"/>
    <property type="match status" value="1"/>
</dbReference>
<gene>
    <name evidence="6" type="ORF">KILIM_003_00870</name>
</gene>
<dbReference type="GO" id="GO:0016887">
    <property type="term" value="F:ATP hydrolysis activity"/>
    <property type="evidence" value="ECO:0007669"/>
    <property type="project" value="InterPro"/>
</dbReference>
<dbReference type="InterPro" id="IPR017871">
    <property type="entry name" value="ABC_transporter-like_CS"/>
</dbReference>
<dbReference type="PROSITE" id="PS00211">
    <property type="entry name" value="ABC_TRANSPORTER_1"/>
    <property type="match status" value="1"/>
</dbReference>
<dbReference type="InterPro" id="IPR027417">
    <property type="entry name" value="P-loop_NTPase"/>
</dbReference>
<dbReference type="PANTHER" id="PTHR43553:SF24">
    <property type="entry name" value="ENERGY-COUPLING FACTOR TRANSPORTER ATP-BINDING PROTEIN ECFA1"/>
    <property type="match status" value="1"/>
</dbReference>
<dbReference type="InterPro" id="IPR003439">
    <property type="entry name" value="ABC_transporter-like_ATP-bd"/>
</dbReference>
<keyword evidence="2" id="KW-0813">Transport</keyword>
<comment type="similarity">
    <text evidence="1">Belongs to the ABC transporter superfamily.</text>
</comment>
<dbReference type="InterPro" id="IPR050095">
    <property type="entry name" value="ECF_ABC_transporter_ATP-bd"/>
</dbReference>
<dbReference type="Proteomes" id="UP000008366">
    <property type="component" value="Unassembled WGS sequence"/>
</dbReference>
<dbReference type="PROSITE" id="PS50893">
    <property type="entry name" value="ABC_TRANSPORTER_2"/>
    <property type="match status" value="1"/>
</dbReference>
<keyword evidence="4 6" id="KW-0067">ATP-binding</keyword>
<dbReference type="SUPFAM" id="SSF52540">
    <property type="entry name" value="P-loop containing nucleoside triphosphate hydrolases"/>
    <property type="match status" value="1"/>
</dbReference>
<dbReference type="eggNOG" id="COG1122">
    <property type="taxonomic scope" value="Bacteria"/>
</dbReference>
<organism evidence="6 7">
    <name type="scientific">Kineosphaera limosa NBRC 100340</name>
    <dbReference type="NCBI Taxonomy" id="1184609"/>
    <lineage>
        <taxon>Bacteria</taxon>
        <taxon>Bacillati</taxon>
        <taxon>Actinomycetota</taxon>
        <taxon>Actinomycetes</taxon>
        <taxon>Micrococcales</taxon>
        <taxon>Dermatophilaceae</taxon>
        <taxon>Kineosphaera</taxon>
    </lineage>
</organism>
<evidence type="ECO:0000313" key="6">
    <source>
        <dbReference type="EMBL" id="GAB94164.1"/>
    </source>
</evidence>
<dbReference type="InterPro" id="IPR015856">
    <property type="entry name" value="ABC_transpr_CbiO/EcfA_su"/>
</dbReference>
<evidence type="ECO:0000256" key="2">
    <source>
        <dbReference type="ARBA" id="ARBA00022448"/>
    </source>
</evidence>
<reference evidence="6 7" key="1">
    <citation type="submission" date="2012-08" db="EMBL/GenBank/DDBJ databases">
        <title>Whole genome shotgun sequence of Kineosphaera limosa NBRC 100340.</title>
        <authorList>
            <person name="Yoshida I."/>
            <person name="Isaki S."/>
            <person name="Hosoyama A."/>
            <person name="Tsuchikane K."/>
            <person name="Katsumata H."/>
            <person name="Ando Y."/>
            <person name="Ohji S."/>
            <person name="Hamada M."/>
            <person name="Tamura T."/>
            <person name="Yamazoe A."/>
            <person name="Yamazaki S."/>
            <person name="Fujita N."/>
        </authorList>
    </citation>
    <scope>NUCLEOTIDE SEQUENCE [LARGE SCALE GENOMIC DNA]</scope>
    <source>
        <strain evidence="6 7">NBRC 100340</strain>
    </source>
</reference>
<dbReference type="EMBL" id="BAHD01000003">
    <property type="protein sequence ID" value="GAB94164.1"/>
    <property type="molecule type" value="Genomic_DNA"/>
</dbReference>
<dbReference type="GO" id="GO:0005524">
    <property type="term" value="F:ATP binding"/>
    <property type="evidence" value="ECO:0007669"/>
    <property type="project" value="UniProtKB-KW"/>
</dbReference>
<evidence type="ECO:0000256" key="4">
    <source>
        <dbReference type="ARBA" id="ARBA00022840"/>
    </source>
</evidence>
<sequence>MIVIEGVHHAYGERQVLRGIDLELSEPRVGIVGANGSGKSTLARMLNGLVTPTSGKVTVDGLDVARHGGAVRKRVGFVFPDPDAQIVMPTVAEDVAFSLRRQKLSTQERDERVGGVLARFGLAEHADHPAHLLSSGQKQLLALAAVLVTEPTVLVADEPTTLLDLRNARAITRLLGDLDQQVVLVTHQLSLLAGWDRVVVIDDGLVVADGPPAESLGTYQRLMETQ</sequence>
<dbReference type="Pfam" id="PF00005">
    <property type="entry name" value="ABC_tran"/>
    <property type="match status" value="1"/>
</dbReference>
<comment type="caution">
    <text evidence="6">The sequence shown here is derived from an EMBL/GenBank/DDBJ whole genome shotgun (WGS) entry which is preliminary data.</text>
</comment>
<dbReference type="RefSeq" id="WP_006590697.1">
    <property type="nucleotide sequence ID" value="NZ_BAHD01000003.1"/>
</dbReference>
<feature type="domain" description="ABC transporter" evidence="5">
    <location>
        <begin position="2"/>
        <end position="225"/>
    </location>
</feature>
<dbReference type="STRING" id="1184609.KILIM_003_00870"/>
<evidence type="ECO:0000259" key="5">
    <source>
        <dbReference type="PROSITE" id="PS50893"/>
    </source>
</evidence>
<evidence type="ECO:0000256" key="3">
    <source>
        <dbReference type="ARBA" id="ARBA00022741"/>
    </source>
</evidence>
<dbReference type="InterPro" id="IPR003593">
    <property type="entry name" value="AAA+_ATPase"/>
</dbReference>
<dbReference type="CDD" id="cd03225">
    <property type="entry name" value="ABC_cobalt_CbiO_domain1"/>
    <property type="match status" value="1"/>
</dbReference>